<protein>
    <submittedName>
        <fullName evidence="7">Aspartate carbamoyltransferase regulatory chain, allosteric domain / aspartate carbamoyltransferase regulatory chain, metal-binding domain multi-domain protein</fullName>
    </submittedName>
    <submittedName>
        <fullName evidence="6">Aspartate carbamoyltransferase regulatory chain, allosteric domain/aspartate carbamoyltransferase regulatory chain, metal-binding domain multi-domain protein</fullName>
        <ecNumber evidence="6 7">2.1.3.2</ecNumber>
    </submittedName>
</protein>
<dbReference type="SUPFAM" id="SSF57825">
    <property type="entry name" value="Aspartate carbamoyltransferase, Regulatory-chain, C-terminal domain"/>
    <property type="match status" value="1"/>
</dbReference>
<feature type="domain" description="Aspartate carbamoyltransferase regulatory subunit N-terminal" evidence="4">
    <location>
        <begin position="1"/>
        <end position="89"/>
    </location>
</feature>
<gene>
    <name evidence="6" type="primary">pyrI</name>
    <name evidence="7" type="ORF">HMPREF0860_0514</name>
    <name evidence="6" type="ORF">HMPREF1325_1520</name>
</gene>
<keyword evidence="9" id="KW-1185">Reference proteome</keyword>
<dbReference type="EC" id="2.1.3.2" evidence="6 7"/>
<dbReference type="GO" id="GO:0046872">
    <property type="term" value="F:metal ion binding"/>
    <property type="evidence" value="ECO:0007669"/>
    <property type="project" value="UniProtKB-KW"/>
</dbReference>
<dbReference type="STRING" id="1125725.HMPREF1325_1520"/>
<name>U1GR65_TRESO</name>
<dbReference type="NCBIfam" id="NF002063">
    <property type="entry name" value="PRK00893.1-3"/>
    <property type="match status" value="1"/>
</dbReference>
<evidence type="ECO:0000259" key="5">
    <source>
        <dbReference type="Pfam" id="PF02748"/>
    </source>
</evidence>
<dbReference type="EMBL" id="AUZJ01000042">
    <property type="protein sequence ID" value="ERF60480.1"/>
    <property type="molecule type" value="Genomic_DNA"/>
</dbReference>
<dbReference type="PANTHER" id="PTHR35805:SF1">
    <property type="entry name" value="ASPARTATE CARBAMOYLTRANSFERASE REGULATORY CHAIN"/>
    <property type="match status" value="1"/>
</dbReference>
<keyword evidence="2" id="KW-0862">Zinc</keyword>
<dbReference type="PANTHER" id="PTHR35805">
    <property type="entry name" value="ASPARTATE CARBAMOYLTRANSFERASE REGULATORY CHAIN"/>
    <property type="match status" value="1"/>
</dbReference>
<dbReference type="OrthoDB" id="5599321at2"/>
<evidence type="ECO:0000313" key="9">
    <source>
        <dbReference type="Proteomes" id="UP000016646"/>
    </source>
</evidence>
<comment type="caution">
    <text evidence="6">The sequence shown here is derived from an EMBL/GenBank/DDBJ whole genome shotgun (WGS) entry which is preliminary data.</text>
</comment>
<dbReference type="Gene3D" id="2.30.30.20">
    <property type="entry name" value="Aspartate carbamoyltransferase regulatory subunit, C-terminal domain"/>
    <property type="match status" value="1"/>
</dbReference>
<dbReference type="Proteomes" id="UP000016412">
    <property type="component" value="Unassembled WGS sequence"/>
</dbReference>
<dbReference type="InterPro" id="IPR020542">
    <property type="entry name" value="Asp_carbamoyltrfase_reg_C"/>
</dbReference>
<reference evidence="8 9" key="1">
    <citation type="submission" date="2013-08" db="EMBL/GenBank/DDBJ databases">
        <authorList>
            <person name="Durkin A.S."/>
            <person name="Haft D.R."/>
            <person name="McCorrison J."/>
            <person name="Torralba M."/>
            <person name="Gillis M."/>
            <person name="Haft D.H."/>
            <person name="Methe B."/>
            <person name="Sutton G."/>
            <person name="Nelson K.E."/>
        </authorList>
    </citation>
    <scope>NUCLEOTIDE SEQUENCE [LARGE SCALE GENOMIC DNA]</scope>
    <source>
        <strain evidence="7 9">ATCC 35536</strain>
        <strain evidence="6 8">VPI DR56BR1116</strain>
    </source>
</reference>
<dbReference type="InterPro" id="IPR036793">
    <property type="entry name" value="Asp_carbatrfase_reg_N_sf"/>
</dbReference>
<dbReference type="Proteomes" id="UP000016646">
    <property type="component" value="Unassembled WGS sequence"/>
</dbReference>
<dbReference type="InterPro" id="IPR002801">
    <property type="entry name" value="Asp_carbamoylTrfase_reg"/>
</dbReference>
<dbReference type="GO" id="GO:0006221">
    <property type="term" value="P:pyrimidine nucleotide biosynthetic process"/>
    <property type="evidence" value="ECO:0007669"/>
    <property type="project" value="UniProtKB-KW"/>
</dbReference>
<dbReference type="GO" id="GO:0009347">
    <property type="term" value="C:aspartate carbamoyltransferase complex"/>
    <property type="evidence" value="ECO:0007669"/>
    <property type="project" value="InterPro"/>
</dbReference>
<evidence type="ECO:0000256" key="2">
    <source>
        <dbReference type="ARBA" id="ARBA00022833"/>
    </source>
</evidence>
<keyword evidence="3" id="KW-0665">Pyrimidine biosynthesis</keyword>
<dbReference type="AlphaFoldDB" id="U1GR65"/>
<dbReference type="Pfam" id="PF02748">
    <property type="entry name" value="PyrI_C"/>
    <property type="match status" value="1"/>
</dbReference>
<evidence type="ECO:0000256" key="3">
    <source>
        <dbReference type="ARBA" id="ARBA00022975"/>
    </source>
</evidence>
<dbReference type="Pfam" id="PF01948">
    <property type="entry name" value="PyrI"/>
    <property type="match status" value="1"/>
</dbReference>
<dbReference type="InterPro" id="IPR036792">
    <property type="entry name" value="Asp_carbatrfase_reg_C_sf"/>
</dbReference>
<dbReference type="GO" id="GO:0006207">
    <property type="term" value="P:'de novo' pyrimidine nucleobase biosynthetic process"/>
    <property type="evidence" value="ECO:0007669"/>
    <property type="project" value="InterPro"/>
</dbReference>
<feature type="domain" description="Aspartate carbamoyltransferase regulatory subunit C-terminal" evidence="5">
    <location>
        <begin position="94"/>
        <end position="138"/>
    </location>
</feature>
<dbReference type="InterPro" id="IPR020545">
    <property type="entry name" value="Asp_carbamoyltransf_reg_N"/>
</dbReference>
<keyword evidence="6" id="KW-0808">Transferase</keyword>
<accession>U1GR65</accession>
<dbReference type="SUPFAM" id="SSF54893">
    <property type="entry name" value="Aspartate carbamoyltransferase, Regulatory-chain, N-terminal domain"/>
    <property type="match status" value="1"/>
</dbReference>
<evidence type="ECO:0000256" key="1">
    <source>
        <dbReference type="ARBA" id="ARBA00022723"/>
    </source>
</evidence>
<dbReference type="PATRIC" id="fig|1125725.3.peg.1533"/>
<keyword evidence="1" id="KW-0479">Metal-binding</keyword>
<evidence type="ECO:0000313" key="8">
    <source>
        <dbReference type="Proteomes" id="UP000016412"/>
    </source>
</evidence>
<dbReference type="eggNOG" id="COG1781">
    <property type="taxonomic scope" value="Bacteria"/>
</dbReference>
<proteinExistence type="predicted"/>
<dbReference type="Gene3D" id="3.30.70.140">
    <property type="entry name" value="Aspartate carbamoyltransferase regulatory subunit, N-terminal domain"/>
    <property type="match status" value="1"/>
</dbReference>
<sequence>MNVTAIKNGLVIDHIRAGTGWRIFRWLGLDGFPFTSALIMNVPSQKSGKKDLIKIDNIIDIDFSVLGFIDPDICVNIIKDEKVVRKINMTLPPRVQNVFRCKNPRCITASENFVPSTFLLVDRTKRLYRCEFCDALYTAGEGGNPVEAKS</sequence>
<evidence type="ECO:0000313" key="6">
    <source>
        <dbReference type="EMBL" id="ERF60480.1"/>
    </source>
</evidence>
<dbReference type="GO" id="GO:0004070">
    <property type="term" value="F:aspartate carbamoyltransferase activity"/>
    <property type="evidence" value="ECO:0007669"/>
    <property type="project" value="UniProtKB-EC"/>
</dbReference>
<dbReference type="EMBL" id="AVQI01000084">
    <property type="protein sequence ID" value="ERJ97627.1"/>
    <property type="molecule type" value="Genomic_DNA"/>
</dbReference>
<organism evidence="6 8">
    <name type="scientific">Treponema socranskii subsp. socranskii VPI DR56BR1116 = ATCC 35536</name>
    <dbReference type="NCBI Taxonomy" id="1125725"/>
    <lineage>
        <taxon>Bacteria</taxon>
        <taxon>Pseudomonadati</taxon>
        <taxon>Spirochaetota</taxon>
        <taxon>Spirochaetia</taxon>
        <taxon>Spirochaetales</taxon>
        <taxon>Treponemataceae</taxon>
        <taxon>Treponema</taxon>
    </lineage>
</organism>
<evidence type="ECO:0000313" key="7">
    <source>
        <dbReference type="EMBL" id="ERJ97627.1"/>
    </source>
</evidence>
<evidence type="ECO:0000259" key="4">
    <source>
        <dbReference type="Pfam" id="PF01948"/>
    </source>
</evidence>